<evidence type="ECO:0000256" key="11">
    <source>
        <dbReference type="ARBA" id="ARBA00023136"/>
    </source>
</evidence>
<dbReference type="PANTHER" id="PTHR30622:SF3">
    <property type="entry name" value="UNDECAPRENYL-DIPHOSPHATASE"/>
    <property type="match status" value="1"/>
</dbReference>
<dbReference type="HAMAP" id="MF_01006">
    <property type="entry name" value="Undec_diphosphatase"/>
    <property type="match status" value="1"/>
</dbReference>
<evidence type="ECO:0000256" key="7">
    <source>
        <dbReference type="ARBA" id="ARBA00022801"/>
    </source>
</evidence>
<evidence type="ECO:0000256" key="1">
    <source>
        <dbReference type="ARBA" id="ARBA00004651"/>
    </source>
</evidence>
<feature type="transmembrane region" description="Helical" evidence="17">
    <location>
        <begin position="108"/>
        <end position="126"/>
    </location>
</feature>
<feature type="transmembrane region" description="Helical" evidence="17">
    <location>
        <begin position="177"/>
        <end position="194"/>
    </location>
</feature>
<dbReference type="GO" id="GO:0008360">
    <property type="term" value="P:regulation of cell shape"/>
    <property type="evidence" value="ECO:0007669"/>
    <property type="project" value="UniProtKB-KW"/>
</dbReference>
<dbReference type="AlphaFoldDB" id="A0A6N2UFZ9"/>
<reference evidence="18" key="1">
    <citation type="submission" date="2019-11" db="EMBL/GenBank/DDBJ databases">
        <authorList>
            <person name="Feng L."/>
        </authorList>
    </citation>
    <scope>NUCLEOTIDE SEQUENCE</scope>
    <source>
        <strain evidence="18">BgluceraseaLFYP119</strain>
    </source>
</reference>
<dbReference type="NCBIfam" id="NF001390">
    <property type="entry name" value="PRK00281.1-4"/>
    <property type="match status" value="1"/>
</dbReference>
<dbReference type="RefSeq" id="WP_156354501.1">
    <property type="nucleotide sequence ID" value="NZ_CACRST010000018.1"/>
</dbReference>
<protein>
    <recommendedName>
        <fullName evidence="4 17">Undecaprenyl-diphosphatase</fullName>
        <ecNumber evidence="3 17">3.6.1.27</ecNumber>
    </recommendedName>
    <alternativeName>
        <fullName evidence="15 17">Bacitracin resistance protein</fullName>
    </alternativeName>
    <alternativeName>
        <fullName evidence="14 17">Undecaprenyl pyrophosphate phosphatase</fullName>
    </alternativeName>
</protein>
<organism evidence="18">
    <name type="scientific">Blautia glucerasea</name>
    <dbReference type="NCBI Taxonomy" id="536633"/>
    <lineage>
        <taxon>Bacteria</taxon>
        <taxon>Bacillati</taxon>
        <taxon>Bacillota</taxon>
        <taxon>Clostridia</taxon>
        <taxon>Lachnospirales</taxon>
        <taxon>Lachnospiraceae</taxon>
        <taxon>Blautia</taxon>
    </lineage>
</organism>
<evidence type="ECO:0000256" key="8">
    <source>
        <dbReference type="ARBA" id="ARBA00022960"/>
    </source>
</evidence>
<keyword evidence="6 17" id="KW-0812">Transmembrane</keyword>
<proteinExistence type="inferred from homology"/>
<feature type="transmembrane region" description="Helical" evidence="17">
    <location>
        <begin position="246"/>
        <end position="267"/>
    </location>
</feature>
<dbReference type="GO" id="GO:0050380">
    <property type="term" value="F:undecaprenyl-diphosphatase activity"/>
    <property type="evidence" value="ECO:0007669"/>
    <property type="project" value="UniProtKB-UniRule"/>
</dbReference>
<keyword evidence="13 17" id="KW-0961">Cell wall biogenesis/degradation</keyword>
<dbReference type="NCBIfam" id="NF001391">
    <property type="entry name" value="PRK00281.1-5"/>
    <property type="match status" value="1"/>
</dbReference>
<dbReference type="Pfam" id="PF02673">
    <property type="entry name" value="BacA"/>
    <property type="match status" value="1"/>
</dbReference>
<feature type="transmembrane region" description="Helical" evidence="17">
    <location>
        <begin position="48"/>
        <end position="66"/>
    </location>
</feature>
<comment type="miscellaneous">
    <text evidence="17">Bacitracin is thought to be involved in the inhibition of peptidoglycan synthesis by sequestering undecaprenyl diphosphate, thereby reducing the pool of lipid carrier available.</text>
</comment>
<evidence type="ECO:0000313" key="18">
    <source>
        <dbReference type="EMBL" id="VYT15702.1"/>
    </source>
</evidence>
<evidence type="ECO:0000256" key="4">
    <source>
        <dbReference type="ARBA" id="ARBA00021581"/>
    </source>
</evidence>
<keyword evidence="9 17" id="KW-0573">Peptidoglycan synthesis</keyword>
<comment type="subcellular location">
    <subcellularLocation>
        <location evidence="1 17">Cell membrane</location>
        <topology evidence="1 17">Multi-pass membrane protein</topology>
    </subcellularLocation>
</comment>
<evidence type="ECO:0000256" key="15">
    <source>
        <dbReference type="ARBA" id="ARBA00032932"/>
    </source>
</evidence>
<evidence type="ECO:0000256" key="6">
    <source>
        <dbReference type="ARBA" id="ARBA00022692"/>
    </source>
</evidence>
<evidence type="ECO:0000256" key="2">
    <source>
        <dbReference type="ARBA" id="ARBA00010621"/>
    </source>
</evidence>
<accession>A0A6N2UFZ9</accession>
<comment type="catalytic activity">
    <reaction evidence="16 17">
        <text>di-trans,octa-cis-undecaprenyl diphosphate + H2O = di-trans,octa-cis-undecaprenyl phosphate + phosphate + H(+)</text>
        <dbReference type="Rhea" id="RHEA:28094"/>
        <dbReference type="ChEBI" id="CHEBI:15377"/>
        <dbReference type="ChEBI" id="CHEBI:15378"/>
        <dbReference type="ChEBI" id="CHEBI:43474"/>
        <dbReference type="ChEBI" id="CHEBI:58405"/>
        <dbReference type="ChEBI" id="CHEBI:60392"/>
        <dbReference type="EC" id="3.6.1.27"/>
    </reaction>
</comment>
<feature type="transmembrane region" description="Helical" evidence="17">
    <location>
        <begin position="279"/>
        <end position="299"/>
    </location>
</feature>
<feature type="transmembrane region" description="Helical" evidence="17">
    <location>
        <begin position="214"/>
        <end position="234"/>
    </location>
</feature>
<evidence type="ECO:0000256" key="3">
    <source>
        <dbReference type="ARBA" id="ARBA00012374"/>
    </source>
</evidence>
<dbReference type="PANTHER" id="PTHR30622">
    <property type="entry name" value="UNDECAPRENYL-DIPHOSPHATASE"/>
    <property type="match status" value="1"/>
</dbReference>
<sequence length="300" mass="33801">MDIIEFLKVVFLGIVEGITEWLPISSTGHMILVDEFIHLNVTQEFKEVFLVVIQLGAIFAVVVLYWKKLWPFYFREIPPKKKAAIDKQPAVFRGIMTFVEMFCNKERWILWFKILVACIPTIVIALPFNDFIEEKFNNYVVVAIALIVYGVIFILIEDYNKKRRPTCRSLESMSFKTAFLIGIFQVLSVIPGTSRSGSTIIGGILVGTSRTVAAEFTFFLAIPVMAGASLLKLVKFGLGFTGAEVAILLTGMAVAFVVSILAIKFLTGYIKKHDFKAFGWYRIVLGVLVLGYFIGKYYLA</sequence>
<keyword evidence="12 17" id="KW-0046">Antibiotic resistance</keyword>
<evidence type="ECO:0000256" key="9">
    <source>
        <dbReference type="ARBA" id="ARBA00022984"/>
    </source>
</evidence>
<dbReference type="InterPro" id="IPR003824">
    <property type="entry name" value="UppP"/>
</dbReference>
<evidence type="ECO:0000256" key="5">
    <source>
        <dbReference type="ARBA" id="ARBA00022475"/>
    </source>
</evidence>
<dbReference type="GO" id="GO:0005886">
    <property type="term" value="C:plasma membrane"/>
    <property type="evidence" value="ECO:0007669"/>
    <property type="project" value="UniProtKB-SubCell"/>
</dbReference>
<comment type="function">
    <text evidence="17">Catalyzes the dephosphorylation of undecaprenyl diphosphate (UPP). Confers resistance to bacitracin.</text>
</comment>
<comment type="similarity">
    <text evidence="2 17">Belongs to the UppP family.</text>
</comment>
<dbReference type="EMBL" id="CACRST010000018">
    <property type="protein sequence ID" value="VYT15702.1"/>
    <property type="molecule type" value="Genomic_DNA"/>
</dbReference>
<evidence type="ECO:0000256" key="13">
    <source>
        <dbReference type="ARBA" id="ARBA00023316"/>
    </source>
</evidence>
<keyword evidence="10 17" id="KW-1133">Transmembrane helix</keyword>
<keyword evidence="5 17" id="KW-1003">Cell membrane</keyword>
<dbReference type="EC" id="3.6.1.27" evidence="3 17"/>
<dbReference type="GO" id="GO:0046677">
    <property type="term" value="P:response to antibiotic"/>
    <property type="evidence" value="ECO:0007669"/>
    <property type="project" value="UniProtKB-UniRule"/>
</dbReference>
<evidence type="ECO:0000256" key="12">
    <source>
        <dbReference type="ARBA" id="ARBA00023251"/>
    </source>
</evidence>
<feature type="transmembrane region" description="Helical" evidence="17">
    <location>
        <begin position="138"/>
        <end position="156"/>
    </location>
</feature>
<keyword evidence="11 17" id="KW-0472">Membrane</keyword>
<keyword evidence="7 17" id="KW-0378">Hydrolase</keyword>
<name>A0A6N2UFZ9_9FIRM</name>
<evidence type="ECO:0000256" key="17">
    <source>
        <dbReference type="HAMAP-Rule" id="MF_01006"/>
    </source>
</evidence>
<keyword evidence="8 17" id="KW-0133">Cell shape</keyword>
<evidence type="ECO:0000256" key="10">
    <source>
        <dbReference type="ARBA" id="ARBA00022989"/>
    </source>
</evidence>
<dbReference type="GO" id="GO:0071555">
    <property type="term" value="P:cell wall organization"/>
    <property type="evidence" value="ECO:0007669"/>
    <property type="project" value="UniProtKB-KW"/>
</dbReference>
<gene>
    <name evidence="18" type="primary">uppP_2</name>
    <name evidence="17" type="synonym">uppP</name>
    <name evidence="18" type="ORF">BGLFYP119_02040</name>
</gene>
<dbReference type="GO" id="GO:0009252">
    <property type="term" value="P:peptidoglycan biosynthetic process"/>
    <property type="evidence" value="ECO:0007669"/>
    <property type="project" value="UniProtKB-KW"/>
</dbReference>
<evidence type="ECO:0000256" key="14">
    <source>
        <dbReference type="ARBA" id="ARBA00032707"/>
    </source>
</evidence>
<evidence type="ECO:0000256" key="16">
    <source>
        <dbReference type="ARBA" id="ARBA00047594"/>
    </source>
</evidence>